<dbReference type="Proteomes" id="UP000828390">
    <property type="component" value="Unassembled WGS sequence"/>
</dbReference>
<reference evidence="10" key="2">
    <citation type="submission" date="2020-11" db="EMBL/GenBank/DDBJ databases">
        <authorList>
            <person name="McCartney M.A."/>
            <person name="Auch B."/>
            <person name="Kono T."/>
            <person name="Mallez S."/>
            <person name="Becker A."/>
            <person name="Gohl D.M."/>
            <person name="Silverstein K.A.T."/>
            <person name="Koren S."/>
            <person name="Bechman K.B."/>
            <person name="Herman A."/>
            <person name="Abrahante J.E."/>
            <person name="Garbe J."/>
        </authorList>
    </citation>
    <scope>NUCLEOTIDE SEQUENCE</scope>
    <source>
        <strain evidence="10">Duluth1</strain>
        <tissue evidence="10">Whole animal</tissue>
    </source>
</reference>
<evidence type="ECO:0000256" key="8">
    <source>
        <dbReference type="ARBA" id="ARBA00044823"/>
    </source>
</evidence>
<dbReference type="EMBL" id="JAIWYP010000001">
    <property type="protein sequence ID" value="KAH3890419.1"/>
    <property type="molecule type" value="Genomic_DNA"/>
</dbReference>
<dbReference type="GO" id="GO:0005769">
    <property type="term" value="C:early endosome"/>
    <property type="evidence" value="ECO:0007669"/>
    <property type="project" value="UniProtKB-SubCell"/>
</dbReference>
<comment type="caution">
    <text evidence="10">The sequence shown here is derived from an EMBL/GenBank/DDBJ whole genome shotgun (WGS) entry which is preliminary data.</text>
</comment>
<gene>
    <name evidence="10" type="ORF">DPMN_014500</name>
</gene>
<dbReference type="AlphaFoldDB" id="A0A9D4NB19"/>
<organism evidence="10 11">
    <name type="scientific">Dreissena polymorpha</name>
    <name type="common">Zebra mussel</name>
    <name type="synonym">Mytilus polymorpha</name>
    <dbReference type="NCBI Taxonomy" id="45954"/>
    <lineage>
        <taxon>Eukaryota</taxon>
        <taxon>Metazoa</taxon>
        <taxon>Spiralia</taxon>
        <taxon>Lophotrochozoa</taxon>
        <taxon>Mollusca</taxon>
        <taxon>Bivalvia</taxon>
        <taxon>Autobranchia</taxon>
        <taxon>Heteroconchia</taxon>
        <taxon>Euheterodonta</taxon>
        <taxon>Imparidentia</taxon>
        <taxon>Neoheterodontei</taxon>
        <taxon>Myida</taxon>
        <taxon>Dreissenoidea</taxon>
        <taxon>Dreissenidae</taxon>
        <taxon>Dreissena</taxon>
    </lineage>
</organism>
<comment type="function">
    <text evidence="9">Component of the FERRY complex (Five-subunit Endosomal Rab5 and RNA/ribosome intermediary). The FERRY complex directly interacts with mRNAs and RAB5A, and functions as a RAB5A effector involved in the localization and the distribution of specific mRNAs most likely by mediating their endosomal transport. The complex recruits mRNAs and ribosomes to early endosomes through direct mRNA-interaction.</text>
</comment>
<keyword evidence="4" id="KW-0732">Signal</keyword>
<dbReference type="GO" id="GO:0019172">
    <property type="term" value="F:glyoxalase III activity"/>
    <property type="evidence" value="ECO:0007669"/>
    <property type="project" value="TreeGrafter"/>
</dbReference>
<evidence type="ECO:0000256" key="5">
    <source>
        <dbReference type="ARBA" id="ARBA00022753"/>
    </source>
</evidence>
<dbReference type="PANTHER" id="PTHR48094">
    <property type="entry name" value="PROTEIN/NUCLEIC ACID DEGLYCASE DJ-1-RELATED"/>
    <property type="match status" value="1"/>
</dbReference>
<reference evidence="10" key="1">
    <citation type="journal article" date="2019" name="bioRxiv">
        <title>The Genome of the Zebra Mussel, Dreissena polymorpha: A Resource for Invasive Species Research.</title>
        <authorList>
            <person name="McCartney M.A."/>
            <person name="Auch B."/>
            <person name="Kono T."/>
            <person name="Mallez S."/>
            <person name="Zhang Y."/>
            <person name="Obille A."/>
            <person name="Becker A."/>
            <person name="Abrahante J.E."/>
            <person name="Garbe J."/>
            <person name="Badalamenti J.P."/>
            <person name="Herman A."/>
            <person name="Mangelson H."/>
            <person name="Liachko I."/>
            <person name="Sullivan S."/>
            <person name="Sone E.D."/>
            <person name="Koren S."/>
            <person name="Silverstein K.A.T."/>
            <person name="Beckman K.B."/>
            <person name="Gohl D.M."/>
        </authorList>
    </citation>
    <scope>NUCLEOTIDE SEQUENCE</scope>
    <source>
        <strain evidence="10">Duluth1</strain>
        <tissue evidence="10">Whole animal</tissue>
    </source>
</reference>
<dbReference type="InterPro" id="IPR050325">
    <property type="entry name" value="Prot/Nucl_acid_deglycase"/>
</dbReference>
<keyword evidence="5" id="KW-0967">Endosome</keyword>
<comment type="subcellular location">
    <subcellularLocation>
        <location evidence="1">Early endosome</location>
    </subcellularLocation>
    <subcellularLocation>
        <location evidence="2">Secreted</location>
    </subcellularLocation>
</comment>
<dbReference type="InterPro" id="IPR029062">
    <property type="entry name" value="Class_I_gatase-like"/>
</dbReference>
<keyword evidence="11" id="KW-1185">Reference proteome</keyword>
<accession>A0A9D4NB19</accession>
<evidence type="ECO:0000256" key="9">
    <source>
        <dbReference type="ARBA" id="ARBA00045408"/>
    </source>
</evidence>
<keyword evidence="3" id="KW-0964">Secreted</keyword>
<evidence type="ECO:0000256" key="4">
    <source>
        <dbReference type="ARBA" id="ARBA00022729"/>
    </source>
</evidence>
<evidence type="ECO:0000256" key="1">
    <source>
        <dbReference type="ARBA" id="ARBA00004412"/>
    </source>
</evidence>
<sequence length="237" mass="26201">MSAPSSAFYTFSRCQRPGNLVYSFSVRANEGVTAQSFNSAYYLLSSSFNIQLTSPGGKHVEYVNQDESNRRWFNEFRAKAMSNPIGLETIDAARYAALVLLDSPGALHDLHGNKDLKQILTYFVKEKKPICAIGLGVAGLFPCITDGVWCFEDYSLTCTSVFELARSTDFPTLPLIPEDFIKDHGGKYTCSGEPDSVHVVIDRHVITGQNVMSTITAAQNLVLMCSQRATDRHSPRV</sequence>
<evidence type="ECO:0000256" key="3">
    <source>
        <dbReference type="ARBA" id="ARBA00022525"/>
    </source>
</evidence>
<evidence type="ECO:0000256" key="2">
    <source>
        <dbReference type="ARBA" id="ARBA00004613"/>
    </source>
</evidence>
<evidence type="ECO:0000256" key="7">
    <source>
        <dbReference type="ARBA" id="ARBA00042130"/>
    </source>
</evidence>
<protein>
    <recommendedName>
        <fullName evidence="6">Glutamine amidotransferase-like class 1 domain-containing protein 1</fullName>
    </recommendedName>
    <alternativeName>
        <fullName evidence="8">Ferry endosomal RAB5 effector complex subunit 5</fullName>
    </alternativeName>
    <alternativeName>
        <fullName evidence="7">Parkinson disease 7 domain-containing protein 1</fullName>
    </alternativeName>
</protein>
<name>A0A9D4NB19_DREPO</name>
<evidence type="ECO:0000313" key="10">
    <source>
        <dbReference type="EMBL" id="KAH3890419.1"/>
    </source>
</evidence>
<proteinExistence type="predicted"/>
<evidence type="ECO:0000256" key="6">
    <source>
        <dbReference type="ARBA" id="ARBA00039189"/>
    </source>
</evidence>
<dbReference type="OrthoDB" id="543156at2759"/>
<evidence type="ECO:0000313" key="11">
    <source>
        <dbReference type="Proteomes" id="UP000828390"/>
    </source>
</evidence>
<dbReference type="GO" id="GO:0019243">
    <property type="term" value="P:methylglyoxal catabolic process to D-lactate via S-lactoyl-glutathione"/>
    <property type="evidence" value="ECO:0007669"/>
    <property type="project" value="TreeGrafter"/>
</dbReference>
<dbReference type="SUPFAM" id="SSF52317">
    <property type="entry name" value="Class I glutamine amidotransferase-like"/>
    <property type="match status" value="1"/>
</dbReference>
<dbReference type="Gene3D" id="3.40.50.880">
    <property type="match status" value="1"/>
</dbReference>
<dbReference type="PANTHER" id="PTHR48094:SF18">
    <property type="entry name" value="GLUTAMINE AMIDOTRANSFERASE-LIKE CLASS 1 DOMAIN-CONTAINING PROTEIN 1"/>
    <property type="match status" value="1"/>
</dbReference>
<dbReference type="GO" id="GO:0005576">
    <property type="term" value="C:extracellular region"/>
    <property type="evidence" value="ECO:0007669"/>
    <property type="project" value="UniProtKB-SubCell"/>
</dbReference>